<proteinExistence type="predicted"/>
<organism evidence="1 2">
    <name type="scientific">Cercophora newfieldiana</name>
    <dbReference type="NCBI Taxonomy" id="92897"/>
    <lineage>
        <taxon>Eukaryota</taxon>
        <taxon>Fungi</taxon>
        <taxon>Dikarya</taxon>
        <taxon>Ascomycota</taxon>
        <taxon>Pezizomycotina</taxon>
        <taxon>Sordariomycetes</taxon>
        <taxon>Sordariomycetidae</taxon>
        <taxon>Sordariales</taxon>
        <taxon>Lasiosphaeriaceae</taxon>
        <taxon>Cercophora</taxon>
    </lineage>
</organism>
<name>A0AA39YQR4_9PEZI</name>
<sequence>MSFNFGTVSNPSDAILTLNSPNAAFAAWDDPQNTASSSATVTFRVVSQSLIQTSRVFKATLNGPWKEGSVAEDGCKNLEAEGWDSEAMRIVLSAIHHRTRDIPRSVTLEMLCKVAVLVDYYELHDTLYFFLNLWINDLWYPLPKVYSRDLILWICITSIFTSANIHQHVTNVAVSHCPSEFRTLDLPIPERVANCINTRRETAMKQLIASLNDIKSKLLEDATGCSFECRSAHLGALVIHMHDERLLDGAIEPPFKGRSVADTVTKMRGIRSPSKDWHVQTSTCELSLKSLTETALKTVDAIQGLKLDDADDCRLIVFTKKGKKSKGRKLED</sequence>
<dbReference type="AlphaFoldDB" id="A0AA39YQR4"/>
<comment type="caution">
    <text evidence="1">The sequence shown here is derived from an EMBL/GenBank/DDBJ whole genome shotgun (WGS) entry which is preliminary data.</text>
</comment>
<evidence type="ECO:0000313" key="1">
    <source>
        <dbReference type="EMBL" id="KAK0656927.1"/>
    </source>
</evidence>
<reference evidence="1" key="1">
    <citation type="submission" date="2023-06" db="EMBL/GenBank/DDBJ databases">
        <title>Genome-scale phylogeny and comparative genomics of the fungal order Sordariales.</title>
        <authorList>
            <consortium name="Lawrence Berkeley National Laboratory"/>
            <person name="Hensen N."/>
            <person name="Bonometti L."/>
            <person name="Westerberg I."/>
            <person name="Brannstrom I.O."/>
            <person name="Guillou S."/>
            <person name="Cros-Aarteil S."/>
            <person name="Calhoun S."/>
            <person name="Haridas S."/>
            <person name="Kuo A."/>
            <person name="Mondo S."/>
            <person name="Pangilinan J."/>
            <person name="Riley R."/>
            <person name="Labutti K."/>
            <person name="Andreopoulos B."/>
            <person name="Lipzen A."/>
            <person name="Chen C."/>
            <person name="Yanf M."/>
            <person name="Daum C."/>
            <person name="Ng V."/>
            <person name="Clum A."/>
            <person name="Steindorff A."/>
            <person name="Ohm R."/>
            <person name="Martin F."/>
            <person name="Silar P."/>
            <person name="Natvig D."/>
            <person name="Lalanne C."/>
            <person name="Gautier V."/>
            <person name="Ament-Velasquez S.L."/>
            <person name="Kruys A."/>
            <person name="Hutchinson M.I."/>
            <person name="Powell A.J."/>
            <person name="Barry K."/>
            <person name="Miller A.N."/>
            <person name="Grigoriev I.V."/>
            <person name="Debuchy R."/>
            <person name="Gladieux P."/>
            <person name="Thoren M.H."/>
            <person name="Johannesson H."/>
        </authorList>
    </citation>
    <scope>NUCLEOTIDE SEQUENCE</scope>
    <source>
        <strain evidence="1">SMH2532-1</strain>
    </source>
</reference>
<gene>
    <name evidence="1" type="ORF">B0T16DRAFT_400546</name>
</gene>
<dbReference type="Proteomes" id="UP001174936">
    <property type="component" value="Unassembled WGS sequence"/>
</dbReference>
<keyword evidence="2" id="KW-1185">Reference proteome</keyword>
<evidence type="ECO:0008006" key="3">
    <source>
        <dbReference type="Google" id="ProtNLM"/>
    </source>
</evidence>
<dbReference type="Gene3D" id="3.30.710.10">
    <property type="entry name" value="Potassium Channel Kv1.1, Chain A"/>
    <property type="match status" value="1"/>
</dbReference>
<protein>
    <recommendedName>
        <fullName evidence="3">BTB domain-containing protein</fullName>
    </recommendedName>
</protein>
<evidence type="ECO:0000313" key="2">
    <source>
        <dbReference type="Proteomes" id="UP001174936"/>
    </source>
</evidence>
<dbReference type="EMBL" id="JAULSV010000001">
    <property type="protein sequence ID" value="KAK0656927.1"/>
    <property type="molecule type" value="Genomic_DNA"/>
</dbReference>
<accession>A0AA39YQR4</accession>
<dbReference type="InterPro" id="IPR011333">
    <property type="entry name" value="SKP1/BTB/POZ_sf"/>
</dbReference>